<dbReference type="CDD" id="cd01075">
    <property type="entry name" value="NAD_bind_Leu_Phe_Val_DH"/>
    <property type="match status" value="1"/>
</dbReference>
<accession>A0A0P7IWA6</accession>
<dbReference type="InterPro" id="IPR006096">
    <property type="entry name" value="Glu/Leu/Phe/Val/Trp_DH_C"/>
</dbReference>
<feature type="binding site" evidence="5">
    <location>
        <begin position="179"/>
        <end position="184"/>
    </location>
    <ligand>
        <name>NAD(+)</name>
        <dbReference type="ChEBI" id="CHEBI:57540"/>
    </ligand>
</feature>
<dbReference type="EMBL" id="LKBA01000006">
    <property type="protein sequence ID" value="KPN63681.1"/>
    <property type="molecule type" value="Genomic_DNA"/>
</dbReference>
<dbReference type="InterPro" id="IPR006095">
    <property type="entry name" value="Glu/Leu/Phe/Val/Trp_DH"/>
</dbReference>
<protein>
    <submittedName>
        <fullName evidence="8">Amino acid dehydrogenase</fullName>
    </submittedName>
</protein>
<dbReference type="InterPro" id="IPR036291">
    <property type="entry name" value="NAD(P)-bd_dom_sf"/>
</dbReference>
<dbReference type="PROSITE" id="PS00074">
    <property type="entry name" value="GLFV_DEHYDROGENASE"/>
    <property type="match status" value="1"/>
</dbReference>
<evidence type="ECO:0000256" key="6">
    <source>
        <dbReference type="RuleBase" id="RU004417"/>
    </source>
</evidence>
<reference evidence="8 9" key="1">
    <citation type="submission" date="2015-09" db="EMBL/GenBank/DDBJ databases">
        <title>Draft genome sequence of Aliiroseovarius crassostreae CV919-312TSm, the causative agent of Roseovarius Oyster Disease (formerly Juvenile Oyster Disease).</title>
        <authorList>
            <person name="Kessner L."/>
            <person name="Spinard E."/>
            <person name="Nelson D."/>
        </authorList>
    </citation>
    <scope>NUCLEOTIDE SEQUENCE [LARGE SCALE GENOMIC DNA]</scope>
    <source>
        <strain evidence="8 9">CV919-312</strain>
    </source>
</reference>
<evidence type="ECO:0000256" key="5">
    <source>
        <dbReference type="PIRSR" id="PIRSR000188-2"/>
    </source>
</evidence>
<comment type="caution">
    <text evidence="8">The sequence shown here is derived from an EMBL/GenBank/DDBJ whole genome shotgun (WGS) entry which is preliminary data.</text>
</comment>
<dbReference type="Gene3D" id="3.40.50.720">
    <property type="entry name" value="NAD(P)-binding Rossmann-like Domain"/>
    <property type="match status" value="1"/>
</dbReference>
<evidence type="ECO:0000313" key="8">
    <source>
        <dbReference type="EMBL" id="KPN63681.1"/>
    </source>
</evidence>
<evidence type="ECO:0000259" key="7">
    <source>
        <dbReference type="SMART" id="SM00839"/>
    </source>
</evidence>
<dbReference type="InterPro" id="IPR006097">
    <property type="entry name" value="Glu/Leu/Phe/Val/Trp_DH_dimer"/>
</dbReference>
<dbReference type="GO" id="GO:0000166">
    <property type="term" value="F:nucleotide binding"/>
    <property type="evidence" value="ECO:0007669"/>
    <property type="project" value="UniProtKB-KW"/>
</dbReference>
<dbReference type="SUPFAM" id="SSF51735">
    <property type="entry name" value="NAD(P)-binding Rossmann-fold domains"/>
    <property type="match status" value="1"/>
</dbReference>
<evidence type="ECO:0000256" key="3">
    <source>
        <dbReference type="ARBA" id="ARBA00023027"/>
    </source>
</evidence>
<sequence length="354" mass="37363">MTITTIASTTHEQILRVADPACGLVGFIAIHSTDLGPAAGGLRMRPYASEDEALTDVKRLSEGMTYKNAAAGLPLGGGKAVIIGDPATQKTPELLHAFGRAVEACAGRYWTAEDMGMTTADMAELAKETRYVAGLADGEFASGDPSPITARGIFNAIRRVALHQFDDWTLRGRIIAVQGLGNVGWNLCYRLTAAGAKLIVTDINPERVQMAVTSFGAEAVGLEEIYAAKADIFAPCAIGGILNEDSIAQLRVEAVAGGANNQLATPEDAQRLHDRGILYAPDFVANGGGIINVATEILGIENRVDWVDEKLEALDATMEAILTEAERREVSPADVALEVVSRAIPARQAQAPAA</sequence>
<dbReference type="Proteomes" id="UP000050471">
    <property type="component" value="Unassembled WGS sequence"/>
</dbReference>
<keyword evidence="9" id="KW-1185">Reference proteome</keyword>
<evidence type="ECO:0000313" key="9">
    <source>
        <dbReference type="Proteomes" id="UP000050471"/>
    </source>
</evidence>
<dbReference type="PIRSF" id="PIRSF000188">
    <property type="entry name" value="Phe_leu_dh"/>
    <property type="match status" value="1"/>
</dbReference>
<dbReference type="OrthoDB" id="9803297at2"/>
<evidence type="ECO:0000256" key="4">
    <source>
        <dbReference type="PIRSR" id="PIRSR000188-1"/>
    </source>
</evidence>
<dbReference type="InterPro" id="IPR016211">
    <property type="entry name" value="Glu/Phe/Leu/Val/Trp_DH_bac/arc"/>
</dbReference>
<dbReference type="GO" id="GO:0006520">
    <property type="term" value="P:amino acid metabolic process"/>
    <property type="evidence" value="ECO:0007669"/>
    <property type="project" value="InterPro"/>
</dbReference>
<comment type="similarity">
    <text evidence="1 6">Belongs to the Glu/Leu/Phe/Val dehydrogenases family.</text>
</comment>
<dbReference type="Pfam" id="PF02812">
    <property type="entry name" value="ELFV_dehydrog_N"/>
    <property type="match status" value="1"/>
</dbReference>
<dbReference type="RefSeq" id="WP_055190261.1">
    <property type="nucleotide sequence ID" value="NZ_FPBS01000013.1"/>
</dbReference>
<feature type="domain" description="Glutamate/phenylalanine/leucine/valine/L-tryptophan dehydrogenase C-terminal" evidence="7">
    <location>
        <begin position="143"/>
        <end position="352"/>
    </location>
</feature>
<dbReference type="GO" id="GO:0016639">
    <property type="term" value="F:oxidoreductase activity, acting on the CH-NH2 group of donors, NAD or NADP as acceptor"/>
    <property type="evidence" value="ECO:0007669"/>
    <property type="project" value="InterPro"/>
</dbReference>
<proteinExistence type="inferred from homology"/>
<keyword evidence="2 6" id="KW-0560">Oxidoreductase</keyword>
<gene>
    <name evidence="8" type="ORF">AKJ29_13760</name>
</gene>
<dbReference type="InterPro" id="IPR033524">
    <property type="entry name" value="Glu/Leu/Phe/Val_DH_AS"/>
</dbReference>
<feature type="active site" description="Proton donor/acceptor" evidence="4">
    <location>
        <position position="79"/>
    </location>
</feature>
<name>A0A0P7IWA6_9RHOB</name>
<dbReference type="InterPro" id="IPR046346">
    <property type="entry name" value="Aminoacid_DH-like_N_sf"/>
</dbReference>
<dbReference type="SUPFAM" id="SSF53223">
    <property type="entry name" value="Aminoacid dehydrogenase-like, N-terminal domain"/>
    <property type="match status" value="1"/>
</dbReference>
<dbReference type="SMART" id="SM00839">
    <property type="entry name" value="ELFV_dehydrog"/>
    <property type="match status" value="1"/>
</dbReference>
<keyword evidence="5" id="KW-0547">Nucleotide-binding</keyword>
<dbReference type="AlphaFoldDB" id="A0A0P7IWA6"/>
<dbReference type="Pfam" id="PF00208">
    <property type="entry name" value="ELFV_dehydrog"/>
    <property type="match status" value="1"/>
</dbReference>
<evidence type="ECO:0000256" key="1">
    <source>
        <dbReference type="ARBA" id="ARBA00006382"/>
    </source>
</evidence>
<dbReference type="STRING" id="154981.AKJ29_13760"/>
<evidence type="ECO:0000256" key="2">
    <source>
        <dbReference type="ARBA" id="ARBA00023002"/>
    </source>
</evidence>
<dbReference type="PANTHER" id="PTHR42722">
    <property type="entry name" value="LEUCINE DEHYDROGENASE"/>
    <property type="match status" value="1"/>
</dbReference>
<organism evidence="8 9">
    <name type="scientific">Aliiroseovarius crassostreae</name>
    <dbReference type="NCBI Taxonomy" id="154981"/>
    <lineage>
        <taxon>Bacteria</taxon>
        <taxon>Pseudomonadati</taxon>
        <taxon>Pseudomonadota</taxon>
        <taxon>Alphaproteobacteria</taxon>
        <taxon>Rhodobacterales</taxon>
        <taxon>Paracoccaceae</taxon>
        <taxon>Aliiroseovarius</taxon>
    </lineage>
</organism>
<dbReference type="Gene3D" id="3.40.50.10860">
    <property type="entry name" value="Leucine Dehydrogenase, chain A, domain 1"/>
    <property type="match status" value="1"/>
</dbReference>
<dbReference type="PANTHER" id="PTHR42722:SF1">
    <property type="entry name" value="VALINE DEHYDROGENASE"/>
    <property type="match status" value="1"/>
</dbReference>
<keyword evidence="3 5" id="KW-0520">NAD</keyword>
<dbReference type="PRINTS" id="PR00082">
    <property type="entry name" value="GLFDHDRGNASE"/>
</dbReference>